<dbReference type="Proteomes" id="UP000439903">
    <property type="component" value="Unassembled WGS sequence"/>
</dbReference>
<accession>A0A8H3XGV3</accession>
<keyword evidence="1" id="KW-0732">Signal</keyword>
<evidence type="ECO:0000313" key="2">
    <source>
        <dbReference type="EMBL" id="KAF0464562.1"/>
    </source>
</evidence>
<feature type="chain" id="PRO_5034142769" evidence="1">
    <location>
        <begin position="23"/>
        <end position="204"/>
    </location>
</feature>
<proteinExistence type="predicted"/>
<organism evidence="2 3">
    <name type="scientific">Gigaspora margarita</name>
    <dbReference type="NCBI Taxonomy" id="4874"/>
    <lineage>
        <taxon>Eukaryota</taxon>
        <taxon>Fungi</taxon>
        <taxon>Fungi incertae sedis</taxon>
        <taxon>Mucoromycota</taxon>
        <taxon>Glomeromycotina</taxon>
        <taxon>Glomeromycetes</taxon>
        <taxon>Diversisporales</taxon>
        <taxon>Gigasporaceae</taxon>
        <taxon>Gigaspora</taxon>
    </lineage>
</organism>
<evidence type="ECO:0000313" key="3">
    <source>
        <dbReference type="Proteomes" id="UP000439903"/>
    </source>
</evidence>
<evidence type="ECO:0000256" key="1">
    <source>
        <dbReference type="SAM" id="SignalP"/>
    </source>
</evidence>
<feature type="signal peptide" evidence="1">
    <location>
        <begin position="1"/>
        <end position="22"/>
    </location>
</feature>
<comment type="caution">
    <text evidence="2">The sequence shown here is derived from an EMBL/GenBank/DDBJ whole genome shotgun (WGS) entry which is preliminary data.</text>
</comment>
<dbReference type="EMBL" id="WTPW01000992">
    <property type="protein sequence ID" value="KAF0464562.1"/>
    <property type="molecule type" value="Genomic_DNA"/>
</dbReference>
<protein>
    <submittedName>
        <fullName evidence="2">Uncharacterized protein</fullName>
    </submittedName>
</protein>
<dbReference type="OrthoDB" id="2388461at2759"/>
<dbReference type="AlphaFoldDB" id="A0A8H3XGV3"/>
<reference evidence="2 3" key="1">
    <citation type="journal article" date="2019" name="Environ. Microbiol.">
        <title>At the nexus of three kingdoms: the genome of the mycorrhizal fungus Gigaspora margarita provides insights into plant, endobacterial and fungal interactions.</title>
        <authorList>
            <person name="Venice F."/>
            <person name="Ghignone S."/>
            <person name="Salvioli di Fossalunga A."/>
            <person name="Amselem J."/>
            <person name="Novero M."/>
            <person name="Xianan X."/>
            <person name="Sedzielewska Toro K."/>
            <person name="Morin E."/>
            <person name="Lipzen A."/>
            <person name="Grigoriev I.V."/>
            <person name="Henrissat B."/>
            <person name="Martin F.M."/>
            <person name="Bonfante P."/>
        </authorList>
    </citation>
    <scope>NUCLEOTIDE SEQUENCE [LARGE SCALE GENOMIC DNA]</scope>
    <source>
        <strain evidence="2 3">BEG34</strain>
    </source>
</reference>
<sequence length="204" mass="22869">MKYYIIIILIFQIFTTSISVQSGVVLLPPYDGVWFNCTTDIANLAYQRFTIKLVDNSTPVTTGFGNNLQGNSSYIRIHGTGFSLFSVVDSAITPGTKSSIDITNWENETSYCGTYKSVTTQCDSPFSGLPSPNQNDRKWCLYISNPFNNSQKAQVSFLNDKTDKTSTNVTNIDKSVSGLANNINNNYPLLILLLLIQMLWKYFY</sequence>
<gene>
    <name evidence="2" type="ORF">F8M41_026515</name>
</gene>
<keyword evidence="3" id="KW-1185">Reference proteome</keyword>
<name>A0A8H3XGV3_GIGMA</name>